<dbReference type="Proteomes" id="UP000287247">
    <property type="component" value="Unassembled WGS sequence"/>
</dbReference>
<dbReference type="InterPro" id="IPR018488">
    <property type="entry name" value="cNMP-bd_CS"/>
</dbReference>
<evidence type="ECO:0000313" key="3">
    <source>
        <dbReference type="EMBL" id="GBF78954.1"/>
    </source>
</evidence>
<dbReference type="PANTHER" id="PTHR23011:SF28">
    <property type="entry name" value="CYCLIC NUCLEOTIDE-BINDING DOMAIN CONTAINING PROTEIN"/>
    <property type="match status" value="1"/>
</dbReference>
<evidence type="ECO:0000259" key="2">
    <source>
        <dbReference type="PROSITE" id="PS50042"/>
    </source>
</evidence>
<reference evidence="4" key="1">
    <citation type="submission" date="2017-05" db="EMBL/GenBank/DDBJ databases">
        <title>Physiological properties and genetic analysis related to exopolysaccharide production of fresh-water unicellular cyanobacterium Aphanothece sacrum, Suizenji Nori, that has been cultured as a food source in Japan.</title>
        <authorList>
            <person name="Kanesaki Y."/>
            <person name="Yoshikawa S."/>
            <person name="Ohki K."/>
        </authorList>
    </citation>
    <scope>NUCLEOTIDE SEQUENCE [LARGE SCALE GENOMIC DNA]</scope>
    <source>
        <strain evidence="4">FPU1</strain>
    </source>
</reference>
<keyword evidence="4" id="KW-1185">Reference proteome</keyword>
<evidence type="ECO:0000256" key="1">
    <source>
        <dbReference type="SAM" id="Phobius"/>
    </source>
</evidence>
<comment type="caution">
    <text evidence="3">The sequence shown here is derived from an EMBL/GenBank/DDBJ whole genome shotgun (WGS) entry which is preliminary data.</text>
</comment>
<dbReference type="SMART" id="SM00100">
    <property type="entry name" value="cNMP"/>
    <property type="match status" value="1"/>
</dbReference>
<accession>A0A401ICJ0</accession>
<keyword evidence="1" id="KW-0472">Membrane</keyword>
<dbReference type="CDD" id="cd00038">
    <property type="entry name" value="CAP_ED"/>
    <property type="match status" value="1"/>
</dbReference>
<dbReference type="PROSITE" id="PS00889">
    <property type="entry name" value="CNMP_BINDING_2"/>
    <property type="match status" value="1"/>
</dbReference>
<gene>
    <name evidence="3" type="ORF">AsFPU1_0345</name>
</gene>
<dbReference type="EMBL" id="BDQK01000001">
    <property type="protein sequence ID" value="GBF78954.1"/>
    <property type="molecule type" value="Genomic_DNA"/>
</dbReference>
<sequence length="207" mass="24132">MFNVVDGLTQINKVLENIKFPIGTNEISLIYWLQIVFYLIFIVVLTNYFNRILNLNLHIRKIIEIGKLKKLKESDIVFRENDPGDAFYVILEGSVEIFTKKLGKTLAILQTGNFFGELALILGIRRSATVKALEDTLLFSINSKQFEKILRDNSILHELIIQELAKNQEELHKRREELRKHGLLTSDEENTHIVAWLRKRLNNILNF</sequence>
<dbReference type="RefSeq" id="WP_227873636.1">
    <property type="nucleotide sequence ID" value="NZ_BDQK01000001.1"/>
</dbReference>
<dbReference type="PANTHER" id="PTHR23011">
    <property type="entry name" value="CYCLIC NUCLEOTIDE-BINDING DOMAIN CONTAINING PROTEIN"/>
    <property type="match status" value="1"/>
</dbReference>
<keyword evidence="1" id="KW-1133">Transmembrane helix</keyword>
<protein>
    <submittedName>
        <fullName evidence="3">Cyclic nucleotide-binding protein</fullName>
    </submittedName>
</protein>
<dbReference type="InterPro" id="IPR018490">
    <property type="entry name" value="cNMP-bd_dom_sf"/>
</dbReference>
<dbReference type="InterPro" id="IPR000595">
    <property type="entry name" value="cNMP-bd_dom"/>
</dbReference>
<dbReference type="SUPFAM" id="SSF51206">
    <property type="entry name" value="cAMP-binding domain-like"/>
    <property type="match status" value="1"/>
</dbReference>
<dbReference type="InterPro" id="IPR014710">
    <property type="entry name" value="RmlC-like_jellyroll"/>
</dbReference>
<keyword evidence="1" id="KW-0812">Transmembrane</keyword>
<proteinExistence type="predicted"/>
<name>A0A401ICJ0_APHSA</name>
<organism evidence="3 4">
    <name type="scientific">Aphanothece sacrum FPU1</name>
    <dbReference type="NCBI Taxonomy" id="1920663"/>
    <lineage>
        <taxon>Bacteria</taxon>
        <taxon>Bacillati</taxon>
        <taxon>Cyanobacteriota</taxon>
        <taxon>Cyanophyceae</taxon>
        <taxon>Oscillatoriophycideae</taxon>
        <taxon>Chroococcales</taxon>
        <taxon>Aphanothecaceae</taxon>
        <taxon>Aphanothece</taxon>
    </lineage>
</organism>
<feature type="domain" description="Cyclic nucleotide-binding" evidence="2">
    <location>
        <begin position="61"/>
        <end position="167"/>
    </location>
</feature>
<dbReference type="Pfam" id="PF00027">
    <property type="entry name" value="cNMP_binding"/>
    <property type="match status" value="1"/>
</dbReference>
<dbReference type="AlphaFoldDB" id="A0A401ICJ0"/>
<dbReference type="PROSITE" id="PS50042">
    <property type="entry name" value="CNMP_BINDING_3"/>
    <property type="match status" value="1"/>
</dbReference>
<dbReference type="Gene3D" id="2.60.120.10">
    <property type="entry name" value="Jelly Rolls"/>
    <property type="match status" value="1"/>
</dbReference>
<feature type="transmembrane region" description="Helical" evidence="1">
    <location>
        <begin position="29"/>
        <end position="50"/>
    </location>
</feature>
<dbReference type="PRINTS" id="PR00103">
    <property type="entry name" value="CAMPKINASE"/>
</dbReference>
<evidence type="ECO:0000313" key="4">
    <source>
        <dbReference type="Proteomes" id="UP000287247"/>
    </source>
</evidence>